<feature type="domain" description="Reverse transcriptase zinc-binding" evidence="1">
    <location>
        <begin position="231"/>
        <end position="304"/>
    </location>
</feature>
<keyword evidence="3" id="KW-1185">Reference proteome</keyword>
<dbReference type="Pfam" id="PF13966">
    <property type="entry name" value="zf-RVT"/>
    <property type="match status" value="1"/>
</dbReference>
<dbReference type="Proteomes" id="UP000078561">
    <property type="component" value="Unassembled WGS sequence"/>
</dbReference>
<evidence type="ECO:0000313" key="2">
    <source>
        <dbReference type="EMBL" id="SAL99221.1"/>
    </source>
</evidence>
<dbReference type="STRING" id="4829.A0A168MUB9"/>
<proteinExistence type="predicted"/>
<dbReference type="AlphaFoldDB" id="A0A168MUB9"/>
<dbReference type="EMBL" id="LT552550">
    <property type="protein sequence ID" value="SAL99221.1"/>
    <property type="molecule type" value="Genomic_DNA"/>
</dbReference>
<organism evidence="2">
    <name type="scientific">Absidia glauca</name>
    <name type="common">Pin mould</name>
    <dbReference type="NCBI Taxonomy" id="4829"/>
    <lineage>
        <taxon>Eukaryota</taxon>
        <taxon>Fungi</taxon>
        <taxon>Fungi incertae sedis</taxon>
        <taxon>Mucoromycota</taxon>
        <taxon>Mucoromycotina</taxon>
        <taxon>Mucoromycetes</taxon>
        <taxon>Mucorales</taxon>
        <taxon>Cunninghamellaceae</taxon>
        <taxon>Absidia</taxon>
    </lineage>
</organism>
<feature type="non-terminal residue" evidence="2">
    <location>
        <position position="362"/>
    </location>
</feature>
<reference evidence="2" key="1">
    <citation type="submission" date="2016-04" db="EMBL/GenBank/DDBJ databases">
        <authorList>
            <person name="Evans L.H."/>
            <person name="Alamgir A."/>
            <person name="Owens N."/>
            <person name="Weber N.D."/>
            <person name="Virtaneva K."/>
            <person name="Barbian K."/>
            <person name="Babar A."/>
            <person name="Rosenke K."/>
        </authorList>
    </citation>
    <scope>NUCLEOTIDE SEQUENCE [LARGE SCALE GENOMIC DNA]</scope>
    <source>
        <strain evidence="2">CBS 101.48</strain>
    </source>
</reference>
<dbReference type="OrthoDB" id="2273311at2759"/>
<gene>
    <name evidence="2" type="primary">ABSGL_04815.1 scaffold 5965</name>
</gene>
<sequence>MIDPEDQALALHNIHLHRLLEQVDDNPLSPVIQTLVQLHTGNKSILPLMLMPSAFKHMLKPIPHLRHLSILLKRLPPVQISESWTPFTTQHIPLRLALCTSNTDNSSVQDIPLHSTVGTILQHLPRTDTFYPRHIRKNQRLLGKVIEALRVGQVRWTPLLQQQTNMLVPRVNLPTATVPLWSASWKWHISKDIAPLVFRCSPGLIRKQWQRAKPSPRPLPIPPFDYLPVDRMNRSQWNTFWSLKVPHNIRSVWWRLLLARLPTRSHLHKILPEQCRLPLCPICLAEDEDTVHMIISCPKKKEVWKAGQAMLGTQILDPYVIWQALTFQSIPRSTKAMLEWIPTLLRYGRILQVIWSCHWNVV</sequence>
<protein>
    <recommendedName>
        <fullName evidence="1">Reverse transcriptase zinc-binding domain-containing protein</fullName>
    </recommendedName>
</protein>
<evidence type="ECO:0000259" key="1">
    <source>
        <dbReference type="Pfam" id="PF13966"/>
    </source>
</evidence>
<name>A0A168MUB9_ABSGL</name>
<accession>A0A168MUB9</accession>
<evidence type="ECO:0000313" key="3">
    <source>
        <dbReference type="Proteomes" id="UP000078561"/>
    </source>
</evidence>
<dbReference type="InParanoid" id="A0A168MUB9"/>
<dbReference type="InterPro" id="IPR026960">
    <property type="entry name" value="RVT-Znf"/>
</dbReference>